<dbReference type="SMART" id="SM00597">
    <property type="entry name" value="ZnF_TTF"/>
    <property type="match status" value="1"/>
</dbReference>
<feature type="region of interest" description="Disordered" evidence="1">
    <location>
        <begin position="1"/>
        <end position="65"/>
    </location>
</feature>
<comment type="caution">
    <text evidence="3">The sequence shown here is derived from an EMBL/GenBank/DDBJ whole genome shotgun (WGS) entry which is preliminary data.</text>
</comment>
<dbReference type="Proteomes" id="UP000281406">
    <property type="component" value="Unassembled WGS sequence"/>
</dbReference>
<evidence type="ECO:0000313" key="4">
    <source>
        <dbReference type="Proteomes" id="UP000281406"/>
    </source>
</evidence>
<name>A0A3N0XR88_ANAGA</name>
<reference evidence="3 4" key="1">
    <citation type="submission" date="2018-10" db="EMBL/GenBank/DDBJ databases">
        <title>Genome assembly for a Yunnan-Guizhou Plateau 3E fish, Anabarilius grahami (Regan), and its evolutionary and genetic applications.</title>
        <authorList>
            <person name="Jiang W."/>
        </authorList>
    </citation>
    <scope>NUCLEOTIDE SEQUENCE [LARGE SCALE GENOMIC DNA]</scope>
    <source>
        <strain evidence="3">AG-KIZ</strain>
        <tissue evidence="3">Muscle</tissue>
    </source>
</reference>
<dbReference type="AlphaFoldDB" id="A0A3N0XR88"/>
<dbReference type="InterPro" id="IPR006580">
    <property type="entry name" value="Znf_TTF"/>
</dbReference>
<keyword evidence="4" id="KW-1185">Reference proteome</keyword>
<evidence type="ECO:0000256" key="1">
    <source>
        <dbReference type="SAM" id="MobiDB-lite"/>
    </source>
</evidence>
<evidence type="ECO:0000313" key="3">
    <source>
        <dbReference type="EMBL" id="ROI93613.1"/>
    </source>
</evidence>
<evidence type="ECO:0000259" key="2">
    <source>
        <dbReference type="SMART" id="SM00597"/>
    </source>
</evidence>
<dbReference type="EMBL" id="RJVU01066360">
    <property type="protein sequence ID" value="ROI93613.1"/>
    <property type="molecule type" value="Genomic_DNA"/>
</dbReference>
<dbReference type="OrthoDB" id="8963737at2759"/>
<gene>
    <name evidence="3" type="ORF">DPX16_3283</name>
</gene>
<accession>A0A3N0XR88</accession>
<feature type="domain" description="TTF-type" evidence="2">
    <location>
        <begin position="80"/>
        <end position="168"/>
    </location>
</feature>
<organism evidence="3 4">
    <name type="scientific">Anabarilius grahami</name>
    <name type="common">Kanglang fish</name>
    <name type="synonym">Barilius grahami</name>
    <dbReference type="NCBI Taxonomy" id="495550"/>
    <lineage>
        <taxon>Eukaryota</taxon>
        <taxon>Metazoa</taxon>
        <taxon>Chordata</taxon>
        <taxon>Craniata</taxon>
        <taxon>Vertebrata</taxon>
        <taxon>Euteleostomi</taxon>
        <taxon>Actinopterygii</taxon>
        <taxon>Neopterygii</taxon>
        <taxon>Teleostei</taxon>
        <taxon>Ostariophysi</taxon>
        <taxon>Cypriniformes</taxon>
        <taxon>Xenocyprididae</taxon>
        <taxon>Xenocypridinae</taxon>
        <taxon>Xenocypridinae incertae sedis</taxon>
        <taxon>Anabarilius</taxon>
    </lineage>
</organism>
<feature type="compositionally biased region" description="Polar residues" evidence="1">
    <location>
        <begin position="30"/>
        <end position="60"/>
    </location>
</feature>
<proteinExistence type="predicted"/>
<protein>
    <recommendedName>
        <fullName evidence="2">TTF-type domain-containing protein</fullName>
    </recommendedName>
</protein>
<sequence>MDIRRYFNQKPPKLAGESSSDVMLGESPGCRSSQDVDSTPDSAEASGSSCQGLKQGSSQVAAPGDLGVEKPNQVILKNFPARVFSGKKRSRDWLEYSIYADAAFCYPCKTFRAPSCATDTTFTIIGFCDWEHAVETGKGLNKHSASREHQTCEPMWRDKERRIQTGRRHGSVNMDLRSETEFVTLLKRCKDATIEPVPNKRRHTLNTSFAMYAVEEIIIYEDLSDDTELRRMYFSCIDAVCGEMKERFGERNCVLMDALRSLDPEDFTFLDVSKVKPLLDLTNTPIVESEYTVAHQFLSVQMKDSFPADGGKWTMKKVPQHFQKPLKAMPSVMTALKHALTFGASTALCENSFSTLNVLTEHCFSMFHRRKANLVPGGVEGHCFKKIPLCRTTSPIALLM</sequence>